<protein>
    <submittedName>
        <fullName evidence="1">Uncharacterized protein</fullName>
    </submittedName>
</protein>
<dbReference type="GeneID" id="82257155"/>
<organism evidence="1 2">
    <name type="scientific">Myroides marinus</name>
    <dbReference type="NCBI Taxonomy" id="703342"/>
    <lineage>
        <taxon>Bacteria</taxon>
        <taxon>Pseudomonadati</taxon>
        <taxon>Bacteroidota</taxon>
        <taxon>Flavobacteriia</taxon>
        <taxon>Flavobacteriales</taxon>
        <taxon>Flavobacteriaceae</taxon>
        <taxon>Myroides</taxon>
    </lineage>
</organism>
<sequence length="233" mass="26905">MELKLYPRYEEVFSDSTLEGIFYPLCSVVLPSGQLVHFVSHNGVWTTDESNSDQNTSDYYRFKLIDNKYTFSGDISIYQGYEVVGQIHKTLESDFKTNEDHYFKAKLTLDEYTDKVKALLPEIDADFDLDTYIEFFYAYSLNKLVYQRTGQFSKYRQLIDGFAKADPSPYVYSQGDEDFDVALYQGDFDSSLDLTNYAPIGMTIGCEFFTDGNDCVLYYNESDDTVICFNAYS</sequence>
<evidence type="ECO:0000313" key="1">
    <source>
        <dbReference type="EMBL" id="SEI96653.1"/>
    </source>
</evidence>
<dbReference type="Proteomes" id="UP000183077">
    <property type="component" value="Unassembled WGS sequence"/>
</dbReference>
<dbReference type="EMBL" id="FNYS01000008">
    <property type="protein sequence ID" value="SEI96653.1"/>
    <property type="molecule type" value="Genomic_DNA"/>
</dbReference>
<name>A0A1H6UW64_9FLAO</name>
<evidence type="ECO:0000313" key="2">
    <source>
        <dbReference type="Proteomes" id="UP000183077"/>
    </source>
</evidence>
<accession>A0A1H6UW64</accession>
<dbReference type="AlphaFoldDB" id="A0A1H6UW64"/>
<reference evidence="1 2" key="1">
    <citation type="submission" date="2016-10" db="EMBL/GenBank/DDBJ databases">
        <authorList>
            <person name="de Groot N.N."/>
        </authorList>
    </citation>
    <scope>NUCLEOTIDE SEQUENCE [LARGE SCALE GENOMIC DNA]</scope>
    <source>
        <strain evidence="1 2">DSM 23048</strain>
    </source>
</reference>
<proteinExistence type="predicted"/>
<dbReference type="RefSeq" id="WP_074746048.1">
    <property type="nucleotide sequence ID" value="NZ_FNYS01000008.1"/>
</dbReference>
<gene>
    <name evidence="1" type="ORF">SAMN04488018_10822</name>
</gene>